<dbReference type="InterPro" id="IPR006143">
    <property type="entry name" value="RND_pump_MFP"/>
</dbReference>
<keyword evidence="3" id="KW-0813">Transport</keyword>
<evidence type="ECO:0000313" key="10">
    <source>
        <dbReference type="Proteomes" id="UP001165652"/>
    </source>
</evidence>
<evidence type="ECO:0000259" key="8">
    <source>
        <dbReference type="Pfam" id="PF25967"/>
    </source>
</evidence>
<feature type="domain" description="Multidrug resistance protein MdtA-like barrel-sandwich hybrid" evidence="6">
    <location>
        <begin position="161"/>
        <end position="214"/>
    </location>
</feature>
<evidence type="ECO:0000256" key="5">
    <source>
        <dbReference type="SAM" id="Phobius"/>
    </source>
</evidence>
<protein>
    <submittedName>
        <fullName evidence="9">Efflux RND transporter periplasmic adaptor subunit</fullName>
    </submittedName>
</protein>
<dbReference type="Pfam" id="PF25954">
    <property type="entry name" value="Beta-barrel_RND_2"/>
    <property type="match status" value="1"/>
</dbReference>
<comment type="subcellular location">
    <subcellularLocation>
        <location evidence="1">Cell envelope</location>
    </subcellularLocation>
</comment>
<evidence type="ECO:0000256" key="4">
    <source>
        <dbReference type="SAM" id="MobiDB-lite"/>
    </source>
</evidence>
<evidence type="ECO:0000259" key="7">
    <source>
        <dbReference type="Pfam" id="PF25954"/>
    </source>
</evidence>
<evidence type="ECO:0000256" key="3">
    <source>
        <dbReference type="ARBA" id="ARBA00022448"/>
    </source>
</evidence>
<evidence type="ECO:0000256" key="1">
    <source>
        <dbReference type="ARBA" id="ARBA00004196"/>
    </source>
</evidence>
<accession>A0ABT5JED8</accession>
<keyword evidence="5" id="KW-0472">Membrane</keyword>
<feature type="transmembrane region" description="Helical" evidence="5">
    <location>
        <begin position="25"/>
        <end position="45"/>
    </location>
</feature>
<evidence type="ECO:0000256" key="2">
    <source>
        <dbReference type="ARBA" id="ARBA00009477"/>
    </source>
</evidence>
<dbReference type="Gene3D" id="1.10.287.470">
    <property type="entry name" value="Helix hairpin bin"/>
    <property type="match status" value="1"/>
</dbReference>
<dbReference type="Pfam" id="PF25917">
    <property type="entry name" value="BSH_RND"/>
    <property type="match status" value="1"/>
</dbReference>
<organism evidence="9 10">
    <name type="scientific">Rhodoplanes tepidamans</name>
    <name type="common">Rhodoplanes cryptolactis</name>
    <dbReference type="NCBI Taxonomy" id="200616"/>
    <lineage>
        <taxon>Bacteria</taxon>
        <taxon>Pseudomonadati</taxon>
        <taxon>Pseudomonadota</taxon>
        <taxon>Alphaproteobacteria</taxon>
        <taxon>Hyphomicrobiales</taxon>
        <taxon>Nitrobacteraceae</taxon>
        <taxon>Rhodoplanes</taxon>
    </lineage>
</organism>
<dbReference type="InterPro" id="IPR058625">
    <property type="entry name" value="MdtA-like_BSH"/>
</dbReference>
<comment type="caution">
    <text evidence="9">The sequence shown here is derived from an EMBL/GenBank/DDBJ whole genome shotgun (WGS) entry which is preliminary data.</text>
</comment>
<dbReference type="InterPro" id="IPR058792">
    <property type="entry name" value="Beta-barrel_RND_2"/>
</dbReference>
<feature type="domain" description="CusB-like beta-barrel" evidence="7">
    <location>
        <begin position="220"/>
        <end position="294"/>
    </location>
</feature>
<dbReference type="Proteomes" id="UP001165652">
    <property type="component" value="Unassembled WGS sequence"/>
</dbReference>
<feature type="region of interest" description="Disordered" evidence="4">
    <location>
        <begin position="364"/>
        <end position="393"/>
    </location>
</feature>
<dbReference type="PANTHER" id="PTHR30469">
    <property type="entry name" value="MULTIDRUG RESISTANCE PROTEIN MDTA"/>
    <property type="match status" value="1"/>
</dbReference>
<dbReference type="Gene3D" id="2.40.50.100">
    <property type="match status" value="1"/>
</dbReference>
<dbReference type="InterPro" id="IPR058627">
    <property type="entry name" value="MdtA-like_C"/>
</dbReference>
<proteinExistence type="inferred from homology"/>
<evidence type="ECO:0000313" key="9">
    <source>
        <dbReference type="EMBL" id="MDC7787897.1"/>
    </source>
</evidence>
<keyword evidence="5" id="KW-0812">Transmembrane</keyword>
<keyword evidence="10" id="KW-1185">Reference proteome</keyword>
<dbReference type="Pfam" id="PF25967">
    <property type="entry name" value="RND-MFP_C"/>
    <property type="match status" value="1"/>
</dbReference>
<dbReference type="SUPFAM" id="SSF111369">
    <property type="entry name" value="HlyD-like secretion proteins"/>
    <property type="match status" value="1"/>
</dbReference>
<gene>
    <name evidence="9" type="ORF">PQJ73_19585</name>
</gene>
<comment type="similarity">
    <text evidence="2">Belongs to the membrane fusion protein (MFP) (TC 8.A.1) family.</text>
</comment>
<feature type="domain" description="Multidrug resistance protein MdtA-like C-terminal permuted SH3" evidence="8">
    <location>
        <begin position="300"/>
        <end position="356"/>
    </location>
</feature>
<keyword evidence="5" id="KW-1133">Transmembrane helix</keyword>
<dbReference type="Gene3D" id="2.40.420.20">
    <property type="match status" value="1"/>
</dbReference>
<dbReference type="EMBL" id="JAQQLI010000034">
    <property type="protein sequence ID" value="MDC7787897.1"/>
    <property type="molecule type" value="Genomic_DNA"/>
</dbReference>
<sequence length="393" mass="41160">MSTHIDVSGGERTLDPRPTTTSRRVLPLLMALLVLALVFCGVALWRSVRLAATGGGGPTPVAVAAAAVAVETLPLSLRTTGSLQAVQEVVLAPEVAGRVVAIRFEAGAVVAEGAPLVQLFDAIERADRDAAVARAGFARNQLERSRELSPTGAETLQRLQQREAELAEATAAIAQIDARLVQKTVRAPFDGRIGIRRVNLGQYVNAGEPIATLVALDRLYVNFTVPQQDLAKLRVGGDVEVVSDAWPDRRFRAVINAIEPRVGTDTRNVTAQATLSDSDGLLRPGLYVTVEIAQPPRPDTILVPTTAIQATASGDSVLVLREGRAVPVPVVTGRQVGPRIVVERGLSAGDVVVTSGQLRIRPGAPVTVATGDDPPPAAAPAPAGDPAGRRGRS</sequence>
<evidence type="ECO:0000259" key="6">
    <source>
        <dbReference type="Pfam" id="PF25917"/>
    </source>
</evidence>
<name>A0ABT5JED8_RHOTP</name>
<dbReference type="NCBIfam" id="TIGR01730">
    <property type="entry name" value="RND_mfp"/>
    <property type="match status" value="1"/>
</dbReference>
<reference evidence="9" key="1">
    <citation type="journal article" date="2023" name="Microbiol Resour">
        <title>Genome Sequences of Rhodoplanes serenus and Two Thermotolerant Strains, Rhodoplanes tepidamans and 'Rhodoplanes cryptolactis,' Further Refine the Genus.</title>
        <authorList>
            <person name="Rayyan A.A."/>
            <person name="Kyndt J.A."/>
        </authorList>
    </citation>
    <scope>NUCLEOTIDE SEQUENCE</scope>
    <source>
        <strain evidence="9">DSM 9987</strain>
    </source>
</reference>
<dbReference type="PANTHER" id="PTHR30469:SF29">
    <property type="entry name" value="BLR2860 PROTEIN"/>
    <property type="match status" value="1"/>
</dbReference>
<reference evidence="9" key="2">
    <citation type="submission" date="2023-02" db="EMBL/GenBank/DDBJ databases">
        <authorList>
            <person name="Rayyan A."/>
            <person name="Meyer T."/>
            <person name="Kyndt J.A."/>
        </authorList>
    </citation>
    <scope>NUCLEOTIDE SEQUENCE</scope>
    <source>
        <strain evidence="9">DSM 9987</strain>
    </source>
</reference>
<dbReference type="Gene3D" id="2.40.30.170">
    <property type="match status" value="1"/>
</dbReference>
<dbReference type="RefSeq" id="WP_272778734.1">
    <property type="nucleotide sequence ID" value="NZ_JAQQLI010000034.1"/>
</dbReference>